<dbReference type="RefSeq" id="XP_050512584.1">
    <property type="nucleotide sequence ID" value="XM_050656627.1"/>
</dbReference>
<dbReference type="Proteomes" id="UP001652700">
    <property type="component" value="Unplaced"/>
</dbReference>
<reference evidence="2" key="1">
    <citation type="submission" date="2025-05" db="UniProtKB">
        <authorList>
            <consortium name="EnsemblMetazoa"/>
        </authorList>
    </citation>
    <scope>IDENTIFICATION</scope>
</reference>
<dbReference type="InterPro" id="IPR018289">
    <property type="entry name" value="MULE_transposase_dom"/>
</dbReference>
<organism evidence="2 3">
    <name type="scientific">Diabrotica virgifera virgifera</name>
    <name type="common">western corn rootworm</name>
    <dbReference type="NCBI Taxonomy" id="50390"/>
    <lineage>
        <taxon>Eukaryota</taxon>
        <taxon>Metazoa</taxon>
        <taxon>Ecdysozoa</taxon>
        <taxon>Arthropoda</taxon>
        <taxon>Hexapoda</taxon>
        <taxon>Insecta</taxon>
        <taxon>Pterygota</taxon>
        <taxon>Neoptera</taxon>
        <taxon>Endopterygota</taxon>
        <taxon>Coleoptera</taxon>
        <taxon>Polyphaga</taxon>
        <taxon>Cucujiformia</taxon>
        <taxon>Chrysomeloidea</taxon>
        <taxon>Chrysomelidae</taxon>
        <taxon>Galerucinae</taxon>
        <taxon>Diabroticina</taxon>
        <taxon>Diabroticites</taxon>
        <taxon>Diabrotica</taxon>
    </lineage>
</organism>
<dbReference type="PANTHER" id="PTHR33977">
    <property type="entry name" value="ZINC ION BINDING PROTEIN"/>
    <property type="match status" value="1"/>
</dbReference>
<evidence type="ECO:0000313" key="2">
    <source>
        <dbReference type="EnsemblMetazoa" id="XP_050512584.1"/>
    </source>
</evidence>
<evidence type="ECO:0000259" key="1">
    <source>
        <dbReference type="Pfam" id="PF10551"/>
    </source>
</evidence>
<feature type="domain" description="MULE transposase" evidence="1">
    <location>
        <begin position="17"/>
        <end position="109"/>
    </location>
</feature>
<evidence type="ECO:0000313" key="3">
    <source>
        <dbReference type="Proteomes" id="UP001652700"/>
    </source>
</evidence>
<dbReference type="GeneID" id="126888397"/>
<protein>
    <recommendedName>
        <fullName evidence="1">MULE transposase domain-containing protein</fullName>
    </recommendedName>
</protein>
<sequence>MNKAQREMLEKYGSDCICIDGTHGLNSYEFELITLLILDDMREGFPCAFCISNRTDEVAMKIFFSCIKEKLGTNVQSNVFMSDMAQSFYNAWVQVMGPVELRLFCSWHVDRAWRKNLNKVKSKDKQVEVYKQLRTLLQERDINCFHQMCHNFVTSLLANSDTLDFGVYFQEQYLKNVNEWAYCYRIHSGINTNMHLESMHRTLKYIYLNGKVVQRLDKCIHILMKFVRDKIFERVIVIHKGKISTKIRNLRSRHKASLTLDENMVLETSSGWQVQSSSSSEVYTVEKKECNNCKCKLICSDCKACLHQYTCTCLESSIKWNMCKHIHLVCRILNKHQITTEENPDLMTQELDNALLVSEDVHDNEERKLIETLISKKKEIGSSLDDKKVQVKAELISIIDSITSNEQLEALQRLMAPIRPTLAAIEKQHIQCTSWKSCHNLPKNKNIPQQRRLYKTKKSNIKKNKILAKPGSEESNRIAQNLLYPV</sequence>
<accession>A0ABM5KQX2</accession>
<name>A0ABM5KQX2_DIAVI</name>
<dbReference type="EnsemblMetazoa" id="XM_050656627.1">
    <property type="protein sequence ID" value="XP_050512584.1"/>
    <property type="gene ID" value="LOC126888397"/>
</dbReference>
<dbReference type="Pfam" id="PF10551">
    <property type="entry name" value="MULE"/>
    <property type="match status" value="1"/>
</dbReference>
<proteinExistence type="predicted"/>
<dbReference type="PANTHER" id="PTHR33977:SF1">
    <property type="entry name" value="ZINC ION BINDING PROTEIN"/>
    <property type="match status" value="1"/>
</dbReference>
<keyword evidence="3" id="KW-1185">Reference proteome</keyword>